<evidence type="ECO:0000256" key="4">
    <source>
        <dbReference type="ARBA" id="ARBA00023136"/>
    </source>
</evidence>
<name>A0A2P5T1A3_9GAMM</name>
<comment type="function">
    <text evidence="5">Part of the twin-arginine translocation (Tat) system that transports large folded proteins containing a characteristic twin-arginine motif in their signal peptide across membranes. Together with TatB, TatC is part of a receptor directly interacting with Tat signal peptides.</text>
</comment>
<keyword evidence="5" id="KW-0813">Transport</keyword>
<feature type="transmembrane region" description="Helical" evidence="5">
    <location>
        <begin position="107"/>
        <end position="137"/>
    </location>
</feature>
<dbReference type="PANTHER" id="PTHR30371:SF0">
    <property type="entry name" value="SEC-INDEPENDENT PROTEIN TRANSLOCASE PROTEIN TATC, CHLOROPLASTIC-RELATED"/>
    <property type="match status" value="1"/>
</dbReference>
<dbReference type="PROSITE" id="PS01218">
    <property type="entry name" value="TATC"/>
    <property type="match status" value="1"/>
</dbReference>
<dbReference type="AlphaFoldDB" id="A0A2P5T1A3"/>
<dbReference type="PRINTS" id="PR01840">
    <property type="entry name" value="TATCFAMILY"/>
</dbReference>
<feature type="transmembrane region" description="Helical" evidence="5">
    <location>
        <begin position="74"/>
        <end position="95"/>
    </location>
</feature>
<feature type="transmembrane region" description="Helical" evidence="5">
    <location>
        <begin position="157"/>
        <end position="180"/>
    </location>
</feature>
<keyword evidence="3 5" id="KW-1133">Transmembrane helix</keyword>
<proteinExistence type="inferred from homology"/>
<comment type="similarity">
    <text evidence="5">Belongs to the TatC family.</text>
</comment>
<dbReference type="EMBL" id="PDKR01000006">
    <property type="protein sequence ID" value="PPI88367.1"/>
    <property type="molecule type" value="Genomic_DNA"/>
</dbReference>
<dbReference type="RefSeq" id="WP_136132767.1">
    <property type="nucleotide sequence ID" value="NZ_PDKR01000006.1"/>
</dbReference>
<keyword evidence="4 5" id="KW-0472">Membrane</keyword>
<dbReference type="GO" id="GO:0009977">
    <property type="term" value="F:proton motive force dependent protein transmembrane transporter activity"/>
    <property type="evidence" value="ECO:0007669"/>
    <property type="project" value="TreeGrafter"/>
</dbReference>
<dbReference type="Pfam" id="PF00902">
    <property type="entry name" value="TatC"/>
    <property type="match status" value="1"/>
</dbReference>
<keyword evidence="5" id="KW-0653">Protein transport</keyword>
<keyword evidence="2 5" id="KW-0812">Transmembrane</keyword>
<feature type="transmembrane region" description="Helical" evidence="5">
    <location>
        <begin position="20"/>
        <end position="38"/>
    </location>
</feature>
<dbReference type="GO" id="GO:0043953">
    <property type="term" value="P:protein transport by the Tat complex"/>
    <property type="evidence" value="ECO:0007669"/>
    <property type="project" value="UniProtKB-UniRule"/>
</dbReference>
<organism evidence="6 7">
    <name type="scientific">Candidatus Pantoea edessiphila</name>
    <dbReference type="NCBI Taxonomy" id="2044610"/>
    <lineage>
        <taxon>Bacteria</taxon>
        <taxon>Pseudomonadati</taxon>
        <taxon>Pseudomonadota</taxon>
        <taxon>Gammaproteobacteria</taxon>
        <taxon>Enterobacterales</taxon>
        <taxon>Erwiniaceae</taxon>
        <taxon>Pantoea</taxon>
    </lineage>
</organism>
<feature type="transmembrane region" description="Helical" evidence="5">
    <location>
        <begin position="192"/>
        <end position="209"/>
    </location>
</feature>
<evidence type="ECO:0000256" key="2">
    <source>
        <dbReference type="ARBA" id="ARBA00022692"/>
    </source>
</evidence>
<evidence type="ECO:0000256" key="3">
    <source>
        <dbReference type="ARBA" id="ARBA00022989"/>
    </source>
</evidence>
<protein>
    <recommendedName>
        <fullName evidence="5">Sec-independent protein translocase protein TatC</fullName>
    </recommendedName>
</protein>
<keyword evidence="5" id="KW-0811">Translocation</keyword>
<comment type="subunit">
    <text evidence="5">The Tat system comprises two distinct complexes: a TatABC complex, containing multiple copies of TatA, TatB and TatC subunits, and a separate TatA complex, containing only TatA subunits. Substrates initially bind to the TatABC complex, which probably triggers association of the separate TatA complex to form the active translocon.</text>
</comment>
<reference evidence="6 7" key="1">
    <citation type="journal article" date="2018" name="Genome Biol. Evol.">
        <title>Cladogenesis and Genomic Streamlining in Extracellular Endosymbionts of Tropical Stink Bugs.</title>
        <authorList>
            <person name="Otero-Bravo A."/>
            <person name="Goffredi S."/>
            <person name="Sabree Z.L."/>
        </authorList>
    </citation>
    <scope>NUCLEOTIDE SEQUENCE [LARGE SCALE GENOMIC DNA]</scope>
    <source>
        <strain evidence="6 7">SoEO</strain>
    </source>
</reference>
<dbReference type="PANTHER" id="PTHR30371">
    <property type="entry name" value="SEC-INDEPENDENT PROTEIN TRANSLOCASE PROTEIN TATC"/>
    <property type="match status" value="1"/>
</dbReference>
<evidence type="ECO:0000313" key="7">
    <source>
        <dbReference type="Proteomes" id="UP000295937"/>
    </source>
</evidence>
<comment type="caution">
    <text evidence="6">The sequence shown here is derived from an EMBL/GenBank/DDBJ whole genome shotgun (WGS) entry which is preliminary data.</text>
</comment>
<dbReference type="Proteomes" id="UP000295937">
    <property type="component" value="Unassembled WGS sequence"/>
</dbReference>
<dbReference type="InterPro" id="IPR002033">
    <property type="entry name" value="TatC"/>
</dbReference>
<comment type="subcellular location">
    <subcellularLocation>
        <location evidence="5">Cell membrane</location>
        <topology evidence="5">Multi-pass membrane protein</topology>
    </subcellularLocation>
    <subcellularLocation>
        <location evidence="1">Membrane</location>
        <topology evidence="1">Multi-pass membrane protein</topology>
    </subcellularLocation>
</comment>
<gene>
    <name evidence="5 6" type="primary">tatC</name>
    <name evidence="6" type="ORF">CRV09_03475</name>
</gene>
<evidence type="ECO:0000313" key="6">
    <source>
        <dbReference type="EMBL" id="PPI88367.1"/>
    </source>
</evidence>
<dbReference type="NCBIfam" id="TIGR00945">
    <property type="entry name" value="tatC"/>
    <property type="match status" value="1"/>
</dbReference>
<dbReference type="GO" id="GO:0065002">
    <property type="term" value="P:intracellular protein transmembrane transport"/>
    <property type="evidence" value="ECO:0007669"/>
    <property type="project" value="TreeGrafter"/>
</dbReference>
<feature type="transmembrane region" description="Helical" evidence="5">
    <location>
        <begin position="215"/>
        <end position="236"/>
    </location>
</feature>
<accession>A0A2P5T1A3</accession>
<dbReference type="HAMAP" id="MF_00902">
    <property type="entry name" value="TatC"/>
    <property type="match status" value="1"/>
</dbReference>
<sequence length="241" mass="27654">MIIEENQLIIEHLIELRRRLINCLVTIFVVFLSLVYFANNIYNLVALPLISQMPVGTNMIAIDVASSFMTPIKLTAVISIFLSIPMILYQVWGFIAPALYKHERNLLIPVAILGTFLFYIGIIFAYFIILPVAFKFFIETLPKGVVLATDITKYLDFVIWLFIVCGISFEIPILIVLLCWSNITNTKKLKKNRPYVFIGTFVIGMLLTPDVFSQILLAIPLYFLFEIGLLLAHYYFNNKIK</sequence>
<dbReference type="OrthoDB" id="9777044at2"/>
<dbReference type="GO" id="GO:0033281">
    <property type="term" value="C:TAT protein transport complex"/>
    <property type="evidence" value="ECO:0007669"/>
    <property type="project" value="UniProtKB-UniRule"/>
</dbReference>
<keyword evidence="5" id="KW-1003">Cell membrane</keyword>
<evidence type="ECO:0000256" key="5">
    <source>
        <dbReference type="HAMAP-Rule" id="MF_00902"/>
    </source>
</evidence>
<evidence type="ECO:0000256" key="1">
    <source>
        <dbReference type="ARBA" id="ARBA00004141"/>
    </source>
</evidence>
<dbReference type="InterPro" id="IPR019820">
    <property type="entry name" value="Sec-indep_translocase_CS"/>
</dbReference>